<dbReference type="InterPro" id="IPR015915">
    <property type="entry name" value="Kelch-typ_b-propeller"/>
</dbReference>
<gene>
    <name evidence="2" type="ORF">L798_12675</name>
</gene>
<reference evidence="2 3" key="1">
    <citation type="journal article" date="2014" name="Nat. Commun.">
        <title>Molecular traces of alternative social organization in a termite genome.</title>
        <authorList>
            <person name="Terrapon N."/>
            <person name="Li C."/>
            <person name="Robertson H.M."/>
            <person name="Ji L."/>
            <person name="Meng X."/>
            <person name="Booth W."/>
            <person name="Chen Z."/>
            <person name="Childers C.P."/>
            <person name="Glastad K.M."/>
            <person name="Gokhale K."/>
            <person name="Gowin J."/>
            <person name="Gronenberg W."/>
            <person name="Hermansen R.A."/>
            <person name="Hu H."/>
            <person name="Hunt B.G."/>
            <person name="Huylmans A.K."/>
            <person name="Khalil S.M."/>
            <person name="Mitchell R.D."/>
            <person name="Munoz-Torres M.C."/>
            <person name="Mustard J.A."/>
            <person name="Pan H."/>
            <person name="Reese J.T."/>
            <person name="Scharf M.E."/>
            <person name="Sun F."/>
            <person name="Vogel H."/>
            <person name="Xiao J."/>
            <person name="Yang W."/>
            <person name="Yang Z."/>
            <person name="Yang Z."/>
            <person name="Zhou J."/>
            <person name="Zhu J."/>
            <person name="Brent C.S."/>
            <person name="Elsik C.G."/>
            <person name="Goodisman M.A."/>
            <person name="Liberles D.A."/>
            <person name="Roe R.M."/>
            <person name="Vargo E.L."/>
            <person name="Vilcinskas A."/>
            <person name="Wang J."/>
            <person name="Bornberg-Bauer E."/>
            <person name="Korb J."/>
            <person name="Zhang G."/>
            <person name="Liebig J."/>
        </authorList>
    </citation>
    <scope>NUCLEOTIDE SEQUENCE [LARGE SCALE GENOMIC DNA]</scope>
    <source>
        <tissue evidence="2">Whole organism</tissue>
    </source>
</reference>
<dbReference type="SMART" id="SM00612">
    <property type="entry name" value="Kelch"/>
    <property type="match status" value="2"/>
</dbReference>
<dbReference type="eggNOG" id="KOG1072">
    <property type="taxonomic scope" value="Eukaryota"/>
</dbReference>
<evidence type="ECO:0000313" key="2">
    <source>
        <dbReference type="EMBL" id="KDR13496.1"/>
    </source>
</evidence>
<dbReference type="EMBL" id="KK852943">
    <property type="protein sequence ID" value="KDR13496.1"/>
    <property type="molecule type" value="Genomic_DNA"/>
</dbReference>
<dbReference type="STRING" id="136037.A0A067QW75"/>
<dbReference type="AlphaFoldDB" id="A0A067QW75"/>
<keyword evidence="1" id="KW-0880">Kelch repeat</keyword>
<name>A0A067QW75_ZOONE</name>
<evidence type="ECO:0000313" key="3">
    <source>
        <dbReference type="Proteomes" id="UP000027135"/>
    </source>
</evidence>
<dbReference type="SUPFAM" id="SSF117281">
    <property type="entry name" value="Kelch motif"/>
    <property type="match status" value="1"/>
</dbReference>
<dbReference type="InParanoid" id="A0A067QW75"/>
<sequence length="122" mass="14025">MCMCVCAGGYNRILDDLSTEKYDSAEDTWTVIPGMSFNIRNFNAEVIDDTIFVIGGRCNGKTDLSVKCCKDKENRWYPVAKMNVHRNHLSTCVIKNLPNARDYAYKHRDKLMKMKSKTFLDS</sequence>
<dbReference type="Gene3D" id="2.120.10.80">
    <property type="entry name" value="Kelch-type beta propeller"/>
    <property type="match status" value="1"/>
</dbReference>
<proteinExistence type="predicted"/>
<evidence type="ECO:0000256" key="1">
    <source>
        <dbReference type="ARBA" id="ARBA00022441"/>
    </source>
</evidence>
<organism evidence="2 3">
    <name type="scientific">Zootermopsis nevadensis</name>
    <name type="common">Dampwood termite</name>
    <dbReference type="NCBI Taxonomy" id="136037"/>
    <lineage>
        <taxon>Eukaryota</taxon>
        <taxon>Metazoa</taxon>
        <taxon>Ecdysozoa</taxon>
        <taxon>Arthropoda</taxon>
        <taxon>Hexapoda</taxon>
        <taxon>Insecta</taxon>
        <taxon>Pterygota</taxon>
        <taxon>Neoptera</taxon>
        <taxon>Polyneoptera</taxon>
        <taxon>Dictyoptera</taxon>
        <taxon>Blattodea</taxon>
        <taxon>Blattoidea</taxon>
        <taxon>Termitoidae</taxon>
        <taxon>Termopsidae</taxon>
        <taxon>Zootermopsis</taxon>
    </lineage>
</organism>
<dbReference type="InterPro" id="IPR006652">
    <property type="entry name" value="Kelch_1"/>
</dbReference>
<protein>
    <submittedName>
        <fullName evidence="2">Kelch-like protein 10</fullName>
    </submittedName>
</protein>
<dbReference type="Proteomes" id="UP000027135">
    <property type="component" value="Unassembled WGS sequence"/>
</dbReference>
<accession>A0A067QW75</accession>
<keyword evidence="3" id="KW-1185">Reference proteome</keyword>